<protein>
    <recommendedName>
        <fullName evidence="3">C2H2-type domain-containing protein</fullName>
    </recommendedName>
</protein>
<feature type="compositionally biased region" description="Polar residues" evidence="2">
    <location>
        <begin position="1"/>
        <end position="19"/>
    </location>
</feature>
<organism evidence="4 5">
    <name type="scientific">Tuber magnatum</name>
    <name type="common">white Piedmont truffle</name>
    <dbReference type="NCBI Taxonomy" id="42249"/>
    <lineage>
        <taxon>Eukaryota</taxon>
        <taxon>Fungi</taxon>
        <taxon>Dikarya</taxon>
        <taxon>Ascomycota</taxon>
        <taxon>Pezizomycotina</taxon>
        <taxon>Pezizomycetes</taxon>
        <taxon>Pezizales</taxon>
        <taxon>Tuberaceae</taxon>
        <taxon>Tuber</taxon>
    </lineage>
</organism>
<reference evidence="4 5" key="1">
    <citation type="submission" date="2018-03" db="EMBL/GenBank/DDBJ databases">
        <title>Genomes of Pezizomycetes fungi and the evolution of truffles.</title>
        <authorList>
            <person name="Murat C."/>
            <person name="Payen T."/>
            <person name="Noel B."/>
            <person name="Kuo A."/>
            <person name="Martin F.M."/>
        </authorList>
    </citation>
    <scope>NUCLEOTIDE SEQUENCE [LARGE SCALE GENOMIC DNA]</scope>
    <source>
        <strain evidence="4">091103-1</strain>
    </source>
</reference>
<dbReference type="GO" id="GO:0008270">
    <property type="term" value="F:zinc ion binding"/>
    <property type="evidence" value="ECO:0007669"/>
    <property type="project" value="UniProtKB-KW"/>
</dbReference>
<sequence>MSRSNHSQPKFPEGSTNLHSSHETDGDPGPHNPGIRGPKRRSTVPPDGGNSPGTPGLHSSSIDTSNSQSSAMGWNNINPEPIQYDNAINRPSIDSYICSTCGIKCKRQTDLDRHLKTARSHGAPRGPACPERGCKYTARFTRVDNFIVHYKKQHGKTDEEVHIFLQEWKA</sequence>
<dbReference type="EMBL" id="PYWC01000027">
    <property type="protein sequence ID" value="PWW77072.1"/>
    <property type="molecule type" value="Genomic_DNA"/>
</dbReference>
<dbReference type="OrthoDB" id="8922241at2759"/>
<feature type="domain" description="C2H2-type" evidence="3">
    <location>
        <begin position="96"/>
        <end position="126"/>
    </location>
</feature>
<proteinExistence type="predicted"/>
<keyword evidence="1" id="KW-0862">Zinc</keyword>
<keyword evidence="5" id="KW-1185">Reference proteome</keyword>
<evidence type="ECO:0000256" key="2">
    <source>
        <dbReference type="SAM" id="MobiDB-lite"/>
    </source>
</evidence>
<feature type="compositionally biased region" description="Low complexity" evidence="2">
    <location>
        <begin position="59"/>
        <end position="70"/>
    </location>
</feature>
<evidence type="ECO:0000313" key="4">
    <source>
        <dbReference type="EMBL" id="PWW77072.1"/>
    </source>
</evidence>
<dbReference type="SMART" id="SM00355">
    <property type="entry name" value="ZnF_C2H2"/>
    <property type="match status" value="2"/>
</dbReference>
<feature type="region of interest" description="Disordered" evidence="2">
    <location>
        <begin position="1"/>
        <end position="79"/>
    </location>
</feature>
<dbReference type="Gene3D" id="3.30.160.60">
    <property type="entry name" value="Classic Zinc Finger"/>
    <property type="match status" value="1"/>
</dbReference>
<name>A0A317SRK8_9PEZI</name>
<accession>A0A317SRK8</accession>
<dbReference type="PROSITE" id="PS50157">
    <property type="entry name" value="ZINC_FINGER_C2H2_2"/>
    <property type="match status" value="1"/>
</dbReference>
<evidence type="ECO:0000259" key="3">
    <source>
        <dbReference type="PROSITE" id="PS50157"/>
    </source>
</evidence>
<dbReference type="AlphaFoldDB" id="A0A317SRK8"/>
<evidence type="ECO:0000313" key="5">
    <source>
        <dbReference type="Proteomes" id="UP000246991"/>
    </source>
</evidence>
<keyword evidence="1" id="KW-0863">Zinc-finger</keyword>
<gene>
    <name evidence="4" type="ORF">C7212DRAFT_293918</name>
</gene>
<dbReference type="Proteomes" id="UP000246991">
    <property type="component" value="Unassembled WGS sequence"/>
</dbReference>
<dbReference type="InterPro" id="IPR013087">
    <property type="entry name" value="Znf_C2H2_type"/>
</dbReference>
<comment type="caution">
    <text evidence="4">The sequence shown here is derived from an EMBL/GenBank/DDBJ whole genome shotgun (WGS) entry which is preliminary data.</text>
</comment>
<evidence type="ECO:0000256" key="1">
    <source>
        <dbReference type="PROSITE-ProRule" id="PRU00042"/>
    </source>
</evidence>
<keyword evidence="1" id="KW-0479">Metal-binding</keyword>